<dbReference type="SUPFAM" id="SSF47413">
    <property type="entry name" value="lambda repressor-like DNA-binding domains"/>
    <property type="match status" value="1"/>
</dbReference>
<dbReference type="EMBL" id="JACRWE010000002">
    <property type="protein sequence ID" value="MBC5996354.1"/>
    <property type="molecule type" value="Genomic_DNA"/>
</dbReference>
<keyword evidence="3" id="KW-1185">Reference proteome</keyword>
<dbReference type="Pfam" id="PF13443">
    <property type="entry name" value="HTH_26"/>
    <property type="match status" value="1"/>
</dbReference>
<dbReference type="PROSITE" id="PS50943">
    <property type="entry name" value="HTH_CROC1"/>
    <property type="match status" value="1"/>
</dbReference>
<proteinExistence type="predicted"/>
<name>A0ABR7JN42_9FIRM</name>
<comment type="caution">
    <text evidence="2">The sequence shown here is derived from an EMBL/GenBank/DDBJ whole genome shotgun (WGS) entry which is preliminary data.</text>
</comment>
<dbReference type="InterPro" id="IPR001387">
    <property type="entry name" value="Cro/C1-type_HTH"/>
</dbReference>
<evidence type="ECO:0000313" key="2">
    <source>
        <dbReference type="EMBL" id="MBC5996354.1"/>
    </source>
</evidence>
<dbReference type="SMART" id="SM00530">
    <property type="entry name" value="HTH_XRE"/>
    <property type="match status" value="1"/>
</dbReference>
<evidence type="ECO:0000313" key="3">
    <source>
        <dbReference type="Proteomes" id="UP000609849"/>
    </source>
</evidence>
<evidence type="ECO:0000259" key="1">
    <source>
        <dbReference type="PROSITE" id="PS50943"/>
    </source>
</evidence>
<feature type="domain" description="HTH cro/C1-type" evidence="1">
    <location>
        <begin position="7"/>
        <end position="62"/>
    </location>
</feature>
<organism evidence="2 3">
    <name type="scientific">Romboutsia faecis</name>
    <dbReference type="NCBI Taxonomy" id="2764597"/>
    <lineage>
        <taxon>Bacteria</taxon>
        <taxon>Bacillati</taxon>
        <taxon>Bacillota</taxon>
        <taxon>Clostridia</taxon>
        <taxon>Peptostreptococcales</taxon>
        <taxon>Peptostreptococcaceae</taxon>
        <taxon>Romboutsia</taxon>
    </lineage>
</organism>
<sequence length="64" mass="7193">MKINDNLNRILKGKSMNVHQLSRGAGVAHENLYKILKAKNKNPGVYTVKKIADYLGLTIDELLK</sequence>
<protein>
    <submittedName>
        <fullName evidence="2">Helix-turn-helix transcriptional regulator</fullName>
    </submittedName>
</protein>
<dbReference type="Gene3D" id="1.10.260.40">
    <property type="entry name" value="lambda repressor-like DNA-binding domains"/>
    <property type="match status" value="1"/>
</dbReference>
<dbReference type="RefSeq" id="WP_187127862.1">
    <property type="nucleotide sequence ID" value="NZ_JACRWE010000002.1"/>
</dbReference>
<dbReference type="InterPro" id="IPR010982">
    <property type="entry name" value="Lambda_DNA-bd_dom_sf"/>
</dbReference>
<accession>A0ABR7JN42</accession>
<dbReference type="CDD" id="cd00093">
    <property type="entry name" value="HTH_XRE"/>
    <property type="match status" value="1"/>
</dbReference>
<gene>
    <name evidence="2" type="ORF">H8923_06230</name>
</gene>
<dbReference type="Proteomes" id="UP000609849">
    <property type="component" value="Unassembled WGS sequence"/>
</dbReference>
<reference evidence="2 3" key="1">
    <citation type="submission" date="2020-08" db="EMBL/GenBank/DDBJ databases">
        <authorList>
            <person name="Liu C."/>
            <person name="Sun Q."/>
        </authorList>
    </citation>
    <scope>NUCLEOTIDE SEQUENCE [LARGE SCALE GENOMIC DNA]</scope>
    <source>
        <strain evidence="2 3">NSJ-18</strain>
    </source>
</reference>